<accession>A0AAD8AV46</accession>
<dbReference type="PROSITE" id="PS50262">
    <property type="entry name" value="G_PROTEIN_RECEP_F1_2"/>
    <property type="match status" value="1"/>
</dbReference>
<dbReference type="EMBL" id="JASAOG010000247">
    <property type="protein sequence ID" value="KAK0042219.1"/>
    <property type="molecule type" value="Genomic_DNA"/>
</dbReference>
<evidence type="ECO:0000256" key="1">
    <source>
        <dbReference type="ARBA" id="ARBA00004141"/>
    </source>
</evidence>
<protein>
    <submittedName>
        <fullName evidence="10">FMRFamide receptor</fullName>
    </submittedName>
</protein>
<dbReference type="PANTHER" id="PTHR24243:SF208">
    <property type="entry name" value="PYROKININ-1 RECEPTOR"/>
    <property type="match status" value="1"/>
</dbReference>
<feature type="transmembrane region" description="Helical" evidence="8">
    <location>
        <begin position="25"/>
        <end position="54"/>
    </location>
</feature>
<feature type="transmembrane region" description="Helical" evidence="8">
    <location>
        <begin position="105"/>
        <end position="128"/>
    </location>
</feature>
<feature type="transmembrane region" description="Helical" evidence="8">
    <location>
        <begin position="261"/>
        <end position="285"/>
    </location>
</feature>
<dbReference type="SUPFAM" id="SSF81321">
    <property type="entry name" value="Family A G protein-coupled receptor-like"/>
    <property type="match status" value="1"/>
</dbReference>
<evidence type="ECO:0000256" key="2">
    <source>
        <dbReference type="ARBA" id="ARBA00022692"/>
    </source>
</evidence>
<evidence type="ECO:0000259" key="9">
    <source>
        <dbReference type="PROSITE" id="PS50262"/>
    </source>
</evidence>
<keyword evidence="3 8" id="KW-1133">Transmembrane helix</keyword>
<evidence type="ECO:0000256" key="4">
    <source>
        <dbReference type="ARBA" id="ARBA00023040"/>
    </source>
</evidence>
<sequence length="338" mass="37996">MPYDELNATTALKQSIPLEPLFVDYLIVTLNVVCGEVISVIGIVANGVSIAVFCKLGFHDSVDVTLTALAISDIGSLVSLQFYNIMVNPWMSSAQLPFEPPDATILFSVYPHIYFIRVTGLITAFAALERCVCVVLPLKVKDIFTCKRAMLIILILFLISISNVIAPYYYFRFGWILSPERNSSILRIIPKKNWYFGIGLSYMFNDIFIQYLTFAVLIACTVITSVTLHRNATWKKSISKGGYRKVENKVSLKEIKVVKMLYFVSVTFIVCLLPLSTTLTAVGVVEDLSLNGAYYQVARLCYCVSFTMETVSSSMNAFIYYSMSSKYKRAFMTLFVTE</sequence>
<dbReference type="GO" id="GO:0004930">
    <property type="term" value="F:G protein-coupled receptor activity"/>
    <property type="evidence" value="ECO:0007669"/>
    <property type="project" value="UniProtKB-KW"/>
</dbReference>
<dbReference type="PRINTS" id="PR00237">
    <property type="entry name" value="GPCRRHODOPSN"/>
</dbReference>
<comment type="subcellular location">
    <subcellularLocation>
        <location evidence="1">Membrane</location>
        <topology evidence="1">Multi-pass membrane protein</topology>
    </subcellularLocation>
</comment>
<dbReference type="InterPro" id="IPR017452">
    <property type="entry name" value="GPCR_Rhodpsn_7TM"/>
</dbReference>
<evidence type="ECO:0000256" key="3">
    <source>
        <dbReference type="ARBA" id="ARBA00022989"/>
    </source>
</evidence>
<reference evidence="10" key="2">
    <citation type="submission" date="2023-04" db="EMBL/GenBank/DDBJ databases">
        <authorList>
            <person name="Bu L."/>
            <person name="Lu L."/>
            <person name="Laidemitt M.R."/>
            <person name="Zhang S.M."/>
            <person name="Mutuku M."/>
            <person name="Mkoji G."/>
            <person name="Steinauer M."/>
            <person name="Loker E.S."/>
        </authorList>
    </citation>
    <scope>NUCLEOTIDE SEQUENCE</scope>
    <source>
        <strain evidence="10">KasaAsao</strain>
        <tissue evidence="10">Whole Snail</tissue>
    </source>
</reference>
<feature type="domain" description="G-protein coupled receptors family 1 profile" evidence="9">
    <location>
        <begin position="45"/>
        <end position="320"/>
    </location>
</feature>
<keyword evidence="6 10" id="KW-0675">Receptor</keyword>
<evidence type="ECO:0000256" key="7">
    <source>
        <dbReference type="ARBA" id="ARBA00023224"/>
    </source>
</evidence>
<evidence type="ECO:0000256" key="5">
    <source>
        <dbReference type="ARBA" id="ARBA00023136"/>
    </source>
</evidence>
<feature type="transmembrane region" description="Helical" evidence="8">
    <location>
        <begin position="66"/>
        <end position="85"/>
    </location>
</feature>
<comment type="caution">
    <text evidence="10">The sequence shown here is derived from an EMBL/GenBank/DDBJ whole genome shotgun (WGS) entry which is preliminary data.</text>
</comment>
<evidence type="ECO:0000256" key="8">
    <source>
        <dbReference type="SAM" id="Phobius"/>
    </source>
</evidence>
<dbReference type="Pfam" id="PF00001">
    <property type="entry name" value="7tm_1"/>
    <property type="match status" value="1"/>
</dbReference>
<evidence type="ECO:0000313" key="11">
    <source>
        <dbReference type="Proteomes" id="UP001233172"/>
    </source>
</evidence>
<feature type="transmembrane region" description="Helical" evidence="8">
    <location>
        <begin position="297"/>
        <end position="321"/>
    </location>
</feature>
<dbReference type="InterPro" id="IPR000276">
    <property type="entry name" value="GPCR_Rhodpsn"/>
</dbReference>
<feature type="transmembrane region" description="Helical" evidence="8">
    <location>
        <begin position="208"/>
        <end position="228"/>
    </location>
</feature>
<keyword evidence="5 8" id="KW-0472">Membrane</keyword>
<organism evidence="10 11">
    <name type="scientific">Biomphalaria pfeifferi</name>
    <name type="common">Bloodfluke planorb</name>
    <name type="synonym">Freshwater snail</name>
    <dbReference type="NCBI Taxonomy" id="112525"/>
    <lineage>
        <taxon>Eukaryota</taxon>
        <taxon>Metazoa</taxon>
        <taxon>Spiralia</taxon>
        <taxon>Lophotrochozoa</taxon>
        <taxon>Mollusca</taxon>
        <taxon>Gastropoda</taxon>
        <taxon>Heterobranchia</taxon>
        <taxon>Euthyneura</taxon>
        <taxon>Panpulmonata</taxon>
        <taxon>Hygrophila</taxon>
        <taxon>Lymnaeoidea</taxon>
        <taxon>Planorbidae</taxon>
        <taxon>Biomphalaria</taxon>
    </lineage>
</organism>
<gene>
    <name evidence="10" type="ORF">Bpfe_028344</name>
</gene>
<dbReference type="GO" id="GO:0016020">
    <property type="term" value="C:membrane"/>
    <property type="evidence" value="ECO:0007669"/>
    <property type="project" value="UniProtKB-SubCell"/>
</dbReference>
<evidence type="ECO:0000256" key="6">
    <source>
        <dbReference type="ARBA" id="ARBA00023170"/>
    </source>
</evidence>
<dbReference type="Proteomes" id="UP001233172">
    <property type="component" value="Unassembled WGS sequence"/>
</dbReference>
<name>A0AAD8AV46_BIOPF</name>
<keyword evidence="4" id="KW-0297">G-protein coupled receptor</keyword>
<reference evidence="10" key="1">
    <citation type="journal article" date="2023" name="PLoS Negl. Trop. Dis.">
        <title>A genome sequence for Biomphalaria pfeifferi, the major vector snail for the human-infecting parasite Schistosoma mansoni.</title>
        <authorList>
            <person name="Bu L."/>
            <person name="Lu L."/>
            <person name="Laidemitt M.R."/>
            <person name="Zhang S.M."/>
            <person name="Mutuku M."/>
            <person name="Mkoji G."/>
            <person name="Steinauer M."/>
            <person name="Loker E.S."/>
        </authorList>
    </citation>
    <scope>NUCLEOTIDE SEQUENCE</scope>
    <source>
        <strain evidence="10">KasaAsao</strain>
    </source>
</reference>
<dbReference type="Gene3D" id="1.20.1070.10">
    <property type="entry name" value="Rhodopsin 7-helix transmembrane proteins"/>
    <property type="match status" value="1"/>
</dbReference>
<feature type="transmembrane region" description="Helical" evidence="8">
    <location>
        <begin position="149"/>
        <end position="171"/>
    </location>
</feature>
<dbReference type="AlphaFoldDB" id="A0AAD8AV46"/>
<keyword evidence="11" id="KW-1185">Reference proteome</keyword>
<dbReference type="PANTHER" id="PTHR24243">
    <property type="entry name" value="G-PROTEIN COUPLED RECEPTOR"/>
    <property type="match status" value="1"/>
</dbReference>
<keyword evidence="7" id="KW-0807">Transducer</keyword>
<proteinExistence type="predicted"/>
<keyword evidence="2 8" id="KW-0812">Transmembrane</keyword>
<evidence type="ECO:0000313" key="10">
    <source>
        <dbReference type="EMBL" id="KAK0042219.1"/>
    </source>
</evidence>